<evidence type="ECO:0000256" key="2">
    <source>
        <dbReference type="SAM" id="SignalP"/>
    </source>
</evidence>
<evidence type="ECO:0000256" key="1">
    <source>
        <dbReference type="SAM" id="MobiDB-lite"/>
    </source>
</evidence>
<feature type="chain" id="PRO_5015487984" description="Secreted protein" evidence="2">
    <location>
        <begin position="18"/>
        <end position="105"/>
    </location>
</feature>
<protein>
    <recommendedName>
        <fullName evidence="5">Secreted protein</fullName>
    </recommendedName>
</protein>
<proteinExistence type="predicted"/>
<dbReference type="Proteomes" id="UP000241462">
    <property type="component" value="Unassembled WGS sequence"/>
</dbReference>
<accession>A0A2T3AMZ5</accession>
<reference evidence="3 4" key="1">
    <citation type="journal article" date="2018" name="Mycol. Prog.">
        <title>Coniella lustricola, a new species from submerged detritus.</title>
        <authorList>
            <person name="Raudabaugh D.B."/>
            <person name="Iturriaga T."/>
            <person name="Carver A."/>
            <person name="Mondo S."/>
            <person name="Pangilinan J."/>
            <person name="Lipzen A."/>
            <person name="He G."/>
            <person name="Amirebrahimi M."/>
            <person name="Grigoriev I.V."/>
            <person name="Miller A.N."/>
        </authorList>
    </citation>
    <scope>NUCLEOTIDE SEQUENCE [LARGE SCALE GENOMIC DNA]</scope>
    <source>
        <strain evidence="3 4">B22-T-1</strain>
    </source>
</reference>
<evidence type="ECO:0000313" key="4">
    <source>
        <dbReference type="Proteomes" id="UP000241462"/>
    </source>
</evidence>
<organism evidence="3 4">
    <name type="scientific">Coniella lustricola</name>
    <dbReference type="NCBI Taxonomy" id="2025994"/>
    <lineage>
        <taxon>Eukaryota</taxon>
        <taxon>Fungi</taxon>
        <taxon>Dikarya</taxon>
        <taxon>Ascomycota</taxon>
        <taxon>Pezizomycotina</taxon>
        <taxon>Sordariomycetes</taxon>
        <taxon>Sordariomycetidae</taxon>
        <taxon>Diaporthales</taxon>
        <taxon>Schizoparmaceae</taxon>
        <taxon>Coniella</taxon>
    </lineage>
</organism>
<feature type="signal peptide" evidence="2">
    <location>
        <begin position="1"/>
        <end position="17"/>
    </location>
</feature>
<evidence type="ECO:0000313" key="3">
    <source>
        <dbReference type="EMBL" id="PSS03817.1"/>
    </source>
</evidence>
<dbReference type="AlphaFoldDB" id="A0A2T3AMZ5"/>
<dbReference type="EMBL" id="KZ678373">
    <property type="protein sequence ID" value="PSS03817.1"/>
    <property type="molecule type" value="Genomic_DNA"/>
</dbReference>
<keyword evidence="4" id="KW-1185">Reference proteome</keyword>
<keyword evidence="2" id="KW-0732">Signal</keyword>
<evidence type="ECO:0008006" key="5">
    <source>
        <dbReference type="Google" id="ProtNLM"/>
    </source>
</evidence>
<gene>
    <name evidence="3" type="ORF">BD289DRAFT_420281</name>
</gene>
<sequence length="105" mass="11804">MTFILWCLSLSLRLSQPHQAPSRTFPSTQTTERHQQKDPAHVRHAAVISTLSLARIFFSSFLRFFTIPRIAPSHPMPSLSQHAGEMPCLYSLAQRLVATPFAAES</sequence>
<name>A0A2T3AMZ5_9PEZI</name>
<dbReference type="InParanoid" id="A0A2T3AMZ5"/>
<feature type="region of interest" description="Disordered" evidence="1">
    <location>
        <begin position="18"/>
        <end position="39"/>
    </location>
</feature>
<feature type="compositionally biased region" description="Polar residues" evidence="1">
    <location>
        <begin position="18"/>
        <end position="30"/>
    </location>
</feature>